<protein>
    <recommendedName>
        <fullName evidence="4">THO complex subunit 1</fullName>
    </recommendedName>
</protein>
<dbReference type="eggNOG" id="KOG2491">
    <property type="taxonomic scope" value="Eukaryota"/>
</dbReference>
<dbReference type="OMA" id="TTQGHIP"/>
<dbReference type="InParanoid" id="A0A0L0HVQ9"/>
<feature type="compositionally biased region" description="Basic and acidic residues" evidence="1">
    <location>
        <begin position="277"/>
        <end position="286"/>
    </location>
</feature>
<dbReference type="PANTHER" id="PTHR13265:SF0">
    <property type="entry name" value="HPR1"/>
    <property type="match status" value="1"/>
</dbReference>
<accession>A0A0L0HVQ9</accession>
<keyword evidence="3" id="KW-1185">Reference proteome</keyword>
<feature type="region of interest" description="Disordered" evidence="1">
    <location>
        <begin position="269"/>
        <end position="306"/>
    </location>
</feature>
<feature type="compositionally biased region" description="Polar residues" evidence="1">
    <location>
        <begin position="578"/>
        <end position="598"/>
    </location>
</feature>
<feature type="compositionally biased region" description="Polar residues" evidence="1">
    <location>
        <begin position="615"/>
        <end position="630"/>
    </location>
</feature>
<dbReference type="PANTHER" id="PTHR13265">
    <property type="entry name" value="THO COMPLEX SUBUNIT 1"/>
    <property type="match status" value="1"/>
</dbReference>
<dbReference type="OrthoDB" id="9402762at2759"/>
<dbReference type="EMBL" id="KQ257450">
    <property type="protein sequence ID" value="KND05198.1"/>
    <property type="molecule type" value="Genomic_DNA"/>
</dbReference>
<evidence type="ECO:0000256" key="1">
    <source>
        <dbReference type="SAM" id="MobiDB-lite"/>
    </source>
</evidence>
<dbReference type="STRING" id="645134.A0A0L0HVQ9"/>
<dbReference type="InterPro" id="IPR021861">
    <property type="entry name" value="THO_THOC1"/>
</dbReference>
<dbReference type="AlphaFoldDB" id="A0A0L0HVQ9"/>
<gene>
    <name evidence="2" type="ORF">SPPG_00858</name>
</gene>
<proteinExistence type="predicted"/>
<feature type="region of interest" description="Disordered" evidence="1">
    <location>
        <begin position="572"/>
        <end position="681"/>
    </location>
</feature>
<dbReference type="FunCoup" id="A0A0L0HVQ9">
    <property type="interactions" value="611"/>
</dbReference>
<reference evidence="2 3" key="1">
    <citation type="submission" date="2009-08" db="EMBL/GenBank/DDBJ databases">
        <title>The Genome Sequence of Spizellomyces punctatus strain DAOM BR117.</title>
        <authorList>
            <consortium name="The Broad Institute Genome Sequencing Platform"/>
            <person name="Russ C."/>
            <person name="Cuomo C."/>
            <person name="Shea T."/>
            <person name="Young S.K."/>
            <person name="Zeng Q."/>
            <person name="Koehrsen M."/>
            <person name="Haas B."/>
            <person name="Borodovsky M."/>
            <person name="Guigo R."/>
            <person name="Alvarado L."/>
            <person name="Berlin A."/>
            <person name="Bochicchio J."/>
            <person name="Borenstein D."/>
            <person name="Chapman S."/>
            <person name="Chen Z."/>
            <person name="Engels R."/>
            <person name="Freedman E."/>
            <person name="Gellesch M."/>
            <person name="Goldberg J."/>
            <person name="Griggs A."/>
            <person name="Gujja S."/>
            <person name="Heiman D."/>
            <person name="Hepburn T."/>
            <person name="Howarth C."/>
            <person name="Jen D."/>
            <person name="Larson L."/>
            <person name="Lewis B."/>
            <person name="Mehta T."/>
            <person name="Park D."/>
            <person name="Pearson M."/>
            <person name="Roberts A."/>
            <person name="Saif S."/>
            <person name="Shenoy N."/>
            <person name="Sisk P."/>
            <person name="Stolte C."/>
            <person name="Sykes S."/>
            <person name="Thomson T."/>
            <person name="Walk T."/>
            <person name="White J."/>
            <person name="Yandava C."/>
            <person name="Burger G."/>
            <person name="Gray M.W."/>
            <person name="Holland P.W.H."/>
            <person name="King N."/>
            <person name="Lang F.B.F."/>
            <person name="Roger A.J."/>
            <person name="Ruiz-Trillo I."/>
            <person name="Lander E."/>
            <person name="Nusbaum C."/>
        </authorList>
    </citation>
    <scope>NUCLEOTIDE SEQUENCE [LARGE SCALE GENOMIC DNA]</scope>
    <source>
        <strain evidence="2 3">DAOM BR117</strain>
    </source>
</reference>
<sequence length="700" mass="79143">MSNLKRSTGKNGMAEEDIRKALLDVLAQVSGLAKEDKTRVFREAVREKLSVEPAYHGMLSTAFNSIMLDIVERSSREDDALFAALYDLLDAALHCTEAGVQDQTVPFNIIEDLLDVLTISGAERVVEYLETRADRLTVGINPSKGKGLVLLRLCNEILRRLSKTKNTVTSGRILMFMANVYPLSERSGVNLRGEFNVKNETHYEGEDIQDPMDIDEADALNSSQESLYRIFWHLQRFFANPSLLWQTANFNRFQKGIDATLKRFDDINKETTSQSAKHKDDKQGSHDRKRKHRASDSSEQIDAAKHPSANGKIELFFPKFLTSPNLFDLELRDPYFRRQILAQFSIILQYLSVLTQDEKDKVAKEFAENKDSILNKAVQQAYTLTSEQEAWVKDARNRAYSVSEATYPYGKLFARNLSTVITHERNWIEWKNRSCQTFETPRIKVEEGAAKPKLQGSDAVRRSNWLGSDHMTSLWAQGDKAEEVMRDAKRRRMMPALDTLLEQLDEQLDDSGNLTGGIEEEYALHKDMRFSWRSYRVAMRHHMYLFHGSRQVEIQIDNQAPGKTLLMEWRKERKRAETSTTEQNETIADATQANQQDTDMADMEGSTGEVEEKPQSSTTLSTPDHSQQRLVSELEVGEVTPPLKGISKDPADQPEPGLVDPVNQPEAEVSANEETTVTDEATPTAALPITATIIAGDAAS</sequence>
<dbReference type="GeneID" id="27684562"/>
<organism evidence="2 3">
    <name type="scientific">Spizellomyces punctatus (strain DAOM BR117)</name>
    <dbReference type="NCBI Taxonomy" id="645134"/>
    <lineage>
        <taxon>Eukaryota</taxon>
        <taxon>Fungi</taxon>
        <taxon>Fungi incertae sedis</taxon>
        <taxon>Chytridiomycota</taxon>
        <taxon>Chytridiomycota incertae sedis</taxon>
        <taxon>Chytridiomycetes</taxon>
        <taxon>Spizellomycetales</taxon>
        <taxon>Spizellomycetaceae</taxon>
        <taxon>Spizellomyces</taxon>
    </lineage>
</organism>
<dbReference type="RefSeq" id="XP_016613237.1">
    <property type="nucleotide sequence ID" value="XM_016749189.1"/>
</dbReference>
<dbReference type="VEuPathDB" id="FungiDB:SPPG_00858"/>
<dbReference type="Pfam" id="PF11957">
    <property type="entry name" value="efThoc1"/>
    <property type="match status" value="1"/>
</dbReference>
<evidence type="ECO:0008006" key="4">
    <source>
        <dbReference type="Google" id="ProtNLM"/>
    </source>
</evidence>
<evidence type="ECO:0000313" key="2">
    <source>
        <dbReference type="EMBL" id="KND05198.1"/>
    </source>
</evidence>
<evidence type="ECO:0000313" key="3">
    <source>
        <dbReference type="Proteomes" id="UP000053201"/>
    </source>
</evidence>
<name>A0A0L0HVQ9_SPIPD</name>
<dbReference type="GO" id="GO:0006406">
    <property type="term" value="P:mRNA export from nucleus"/>
    <property type="evidence" value="ECO:0007669"/>
    <property type="project" value="TreeGrafter"/>
</dbReference>
<dbReference type="GO" id="GO:0000445">
    <property type="term" value="C:THO complex part of transcription export complex"/>
    <property type="evidence" value="ECO:0007669"/>
    <property type="project" value="TreeGrafter"/>
</dbReference>
<dbReference type="Proteomes" id="UP000053201">
    <property type="component" value="Unassembled WGS sequence"/>
</dbReference>